<dbReference type="Proteomes" id="UP000465712">
    <property type="component" value="Unassembled WGS sequence"/>
</dbReference>
<dbReference type="RefSeq" id="WP_161445945.1">
    <property type="nucleotide sequence ID" value="NZ_WXWV01000254.1"/>
</dbReference>
<dbReference type="EMBL" id="WXWW01000218">
    <property type="protein sequence ID" value="NAW66522.1"/>
    <property type="molecule type" value="Genomic_DNA"/>
</dbReference>
<accession>A0A7X4WD14</accession>
<dbReference type="Pfam" id="PF04229">
    <property type="entry name" value="GrpB"/>
    <property type="match status" value="1"/>
</dbReference>
<dbReference type="AlphaFoldDB" id="A0A7X4WD14"/>
<name>A0A7X4WD14_9GAMM</name>
<reference evidence="1 2" key="1">
    <citation type="submission" date="2017-05" db="EMBL/GenBank/DDBJ databases">
        <title>High clonality and local adaptation shapes Vibrionaceae linages within an endangered oasis.</title>
        <authorList>
            <person name="Vazquez-Rosas-Landa M."/>
        </authorList>
    </citation>
    <scope>NUCLEOTIDE SEQUENCE [LARGE SCALE GENOMIC DNA]</scope>
    <source>
        <strain evidence="1 2">P46_P4S1P180</strain>
    </source>
</reference>
<dbReference type="PANTHER" id="PTHR34822:SF1">
    <property type="entry name" value="GRPB FAMILY PROTEIN"/>
    <property type="match status" value="1"/>
</dbReference>
<dbReference type="InterPro" id="IPR043519">
    <property type="entry name" value="NT_sf"/>
</dbReference>
<evidence type="ECO:0000313" key="1">
    <source>
        <dbReference type="EMBL" id="NAW66522.1"/>
    </source>
</evidence>
<proteinExistence type="predicted"/>
<protein>
    <submittedName>
        <fullName evidence="1">GrpB family protein</fullName>
    </submittedName>
</protein>
<evidence type="ECO:0000313" key="2">
    <source>
        <dbReference type="Proteomes" id="UP000465712"/>
    </source>
</evidence>
<dbReference type="PANTHER" id="PTHR34822">
    <property type="entry name" value="GRPB DOMAIN PROTEIN (AFU_ORTHOLOGUE AFUA_1G01530)"/>
    <property type="match status" value="1"/>
</dbReference>
<dbReference type="InterPro" id="IPR007344">
    <property type="entry name" value="GrpB/CoaE"/>
</dbReference>
<organism evidence="1 2">
    <name type="scientific">Photobacterium halotolerans</name>
    <dbReference type="NCBI Taxonomy" id="265726"/>
    <lineage>
        <taxon>Bacteria</taxon>
        <taxon>Pseudomonadati</taxon>
        <taxon>Pseudomonadota</taxon>
        <taxon>Gammaproteobacteria</taxon>
        <taxon>Vibrionales</taxon>
        <taxon>Vibrionaceae</taxon>
        <taxon>Photobacterium</taxon>
    </lineage>
</organism>
<dbReference type="SUPFAM" id="SSF81301">
    <property type="entry name" value="Nucleotidyltransferase"/>
    <property type="match status" value="1"/>
</dbReference>
<gene>
    <name evidence="1" type="ORF">CAG72_15015</name>
</gene>
<dbReference type="Gene3D" id="3.30.460.10">
    <property type="entry name" value="Beta Polymerase, domain 2"/>
    <property type="match status" value="1"/>
</dbReference>
<comment type="caution">
    <text evidence="1">The sequence shown here is derived from an EMBL/GenBank/DDBJ whole genome shotgun (WGS) entry which is preliminary data.</text>
</comment>
<sequence>MKFLSPDQYQKACHERFDYYLNQIRRLLPAARVEHVGASSVPGAISKGDLDILIGVDAHELEASARILLTLGFQEKKNTLRTAELCMLESTSEDVAFQVVAIGSEFECFVDFRDRLRASPDLVVQYNELKKSCEGLSHDEYREKKSTFIEHVLAQV</sequence>